<dbReference type="EMBL" id="JNCF01000006">
    <property type="protein sequence ID" value="KGP64006.1"/>
    <property type="molecule type" value="Genomic_DNA"/>
</dbReference>
<feature type="binding site" evidence="9">
    <location>
        <begin position="124"/>
        <end position="127"/>
    </location>
    <ligand>
        <name>substrate</name>
    </ligand>
</feature>
<dbReference type="RefSeq" id="WP_035887377.1">
    <property type="nucleotide sequence ID" value="NZ_JNCF01000006.1"/>
</dbReference>
<dbReference type="Proteomes" id="UP000054422">
    <property type="component" value="Unassembled WGS sequence"/>
</dbReference>
<keyword evidence="3 9" id="KW-1003">Cell membrane</keyword>
<dbReference type="PROSITE" id="PS00630">
    <property type="entry name" value="IMP_2"/>
    <property type="match status" value="1"/>
</dbReference>
<keyword evidence="5 9" id="KW-0479">Metal-binding</keyword>
<feature type="binding site" evidence="9">
    <location>
        <position position="125"/>
    </location>
    <ligand>
        <name>Mg(2+)</name>
        <dbReference type="ChEBI" id="CHEBI:18420"/>
        <label>2</label>
    </ligand>
</feature>
<evidence type="ECO:0000256" key="3">
    <source>
        <dbReference type="ARBA" id="ARBA00022475"/>
    </source>
</evidence>
<keyword evidence="4 9" id="KW-0997">Cell inner membrane</keyword>
<evidence type="ECO:0000256" key="5">
    <source>
        <dbReference type="ARBA" id="ARBA00022723"/>
    </source>
</evidence>
<proteinExistence type="inferred from homology"/>
<gene>
    <name evidence="9" type="primary">cysQ</name>
    <name evidence="11" type="ORF">EP47_03530</name>
</gene>
<feature type="binding site" evidence="9">
    <location>
        <position position="122"/>
    </location>
    <ligand>
        <name>Mg(2+)</name>
        <dbReference type="ChEBI" id="CHEBI:18420"/>
        <label>2</label>
    </ligand>
</feature>
<dbReference type="STRING" id="1498499.EP47_03530"/>
<dbReference type="GO" id="GO:0000287">
    <property type="term" value="F:magnesium ion binding"/>
    <property type="evidence" value="ECO:0007669"/>
    <property type="project" value="UniProtKB-UniRule"/>
</dbReference>
<dbReference type="InterPro" id="IPR050725">
    <property type="entry name" value="CysQ/Inositol_MonoPase"/>
</dbReference>
<feature type="binding site" evidence="9">
    <location>
        <position position="249"/>
    </location>
    <ligand>
        <name>substrate</name>
    </ligand>
</feature>
<accession>A0A0A2SW95</accession>
<keyword evidence="6 9" id="KW-0378">Hydrolase</keyword>
<comment type="cofactor">
    <cofactor evidence="9 10">
        <name>Mg(2+)</name>
        <dbReference type="ChEBI" id="CHEBI:18420"/>
    </cofactor>
</comment>
<dbReference type="Gene3D" id="3.40.190.80">
    <property type="match status" value="1"/>
</dbReference>
<dbReference type="Pfam" id="PF00459">
    <property type="entry name" value="Inositol_P"/>
    <property type="match status" value="1"/>
</dbReference>
<feature type="binding site" evidence="9">
    <location>
        <position position="65"/>
    </location>
    <ligand>
        <name>Mg(2+)</name>
        <dbReference type="ChEBI" id="CHEBI:18420"/>
        <label>1</label>
    </ligand>
</feature>
<dbReference type="InterPro" id="IPR020550">
    <property type="entry name" value="Inositol_monophosphatase_CS"/>
</dbReference>
<comment type="caution">
    <text evidence="11">The sequence shown here is derived from an EMBL/GenBank/DDBJ whole genome shotgun (WGS) entry which is preliminary data.</text>
</comment>
<keyword evidence="8 9" id="KW-0472">Membrane</keyword>
<dbReference type="GO" id="GO:0000103">
    <property type="term" value="P:sulfate assimilation"/>
    <property type="evidence" value="ECO:0007669"/>
    <property type="project" value="TreeGrafter"/>
</dbReference>
<comment type="catalytic activity">
    <reaction evidence="1 9">
        <text>adenosine 3',5'-bisphosphate + H2O = AMP + phosphate</text>
        <dbReference type="Rhea" id="RHEA:10040"/>
        <dbReference type="ChEBI" id="CHEBI:15377"/>
        <dbReference type="ChEBI" id="CHEBI:43474"/>
        <dbReference type="ChEBI" id="CHEBI:58343"/>
        <dbReference type="ChEBI" id="CHEBI:456215"/>
        <dbReference type="EC" id="3.1.3.7"/>
    </reaction>
</comment>
<evidence type="ECO:0000256" key="4">
    <source>
        <dbReference type="ARBA" id="ARBA00022519"/>
    </source>
</evidence>
<dbReference type="PROSITE" id="PS00629">
    <property type="entry name" value="IMP_1"/>
    <property type="match status" value="1"/>
</dbReference>
<dbReference type="GO" id="GO:0005886">
    <property type="term" value="C:plasma membrane"/>
    <property type="evidence" value="ECO:0007669"/>
    <property type="project" value="UniProtKB-SubCell"/>
</dbReference>
<name>A0A0A2SW95_9GAMM</name>
<feature type="binding site" evidence="9">
    <location>
        <position position="122"/>
    </location>
    <ligand>
        <name>Mg(2+)</name>
        <dbReference type="ChEBI" id="CHEBI:18420"/>
        <label>1</label>
    </ligand>
</feature>
<evidence type="ECO:0000256" key="7">
    <source>
        <dbReference type="ARBA" id="ARBA00022842"/>
    </source>
</evidence>
<dbReference type="PANTHER" id="PTHR43028">
    <property type="entry name" value="3'(2'),5'-BISPHOSPHATE NUCLEOTIDASE 1"/>
    <property type="match status" value="1"/>
</dbReference>
<dbReference type="PANTHER" id="PTHR43028:SF5">
    <property type="entry name" value="3'(2'),5'-BISPHOSPHATE NUCLEOTIDASE 1"/>
    <property type="match status" value="1"/>
</dbReference>
<dbReference type="InterPro" id="IPR006240">
    <property type="entry name" value="CysQ"/>
</dbReference>
<reference evidence="11 12" key="1">
    <citation type="submission" date="2014-05" db="EMBL/GenBank/DDBJ databases">
        <authorList>
            <person name="Rizzardi K."/>
            <person name="Winiecka-Krusnell J."/>
            <person name="Ramliden M."/>
            <person name="Alm E."/>
            <person name="Andersson S."/>
            <person name="Byfors S."/>
        </authorList>
    </citation>
    <scope>NUCLEOTIDE SEQUENCE [LARGE SCALE GENOMIC DNA]</scope>
    <source>
        <strain evidence="11 12">LEGN</strain>
    </source>
</reference>
<sequence length="295" mass="32952">MQDIISKLVEVCWQAADAIMACYDDDFNYTPKKDGSPLTKADLASHHIIVKALSALTPNIKIISEESSQLIRTKVIINPPISTSLIAGSTNLRISLEGEGVLSDLKPEQLHDELDNEFWLVDPLDGTKEFIKKNGEFTINIALVREQNPILGLVCCPAFNEIYIGHVGHVCYKQKRHSEQITLKLEPHQPEEYIVIGSRSHGNQKEMGDFLKDKKVKEFLTVGSSLKFCRIAEGKAHLYPRFGRTMEWDTAAGHAVLMSAGGEVKELDGKPLYYGKARLENPHFLASFKCAESFP</sequence>
<dbReference type="SUPFAM" id="SSF56655">
    <property type="entry name" value="Carbohydrate phosphatase"/>
    <property type="match status" value="1"/>
</dbReference>
<evidence type="ECO:0000256" key="1">
    <source>
        <dbReference type="ARBA" id="ARBA00001625"/>
    </source>
</evidence>
<dbReference type="Gene3D" id="3.30.540.10">
    <property type="entry name" value="Fructose-1,6-Bisphosphatase, subunit A, domain 1"/>
    <property type="match status" value="1"/>
</dbReference>
<feature type="binding site" evidence="9">
    <location>
        <position position="249"/>
    </location>
    <ligand>
        <name>Mg(2+)</name>
        <dbReference type="ChEBI" id="CHEBI:18420"/>
        <label>2</label>
    </ligand>
</feature>
<feature type="binding site" evidence="9">
    <location>
        <position position="65"/>
    </location>
    <ligand>
        <name>substrate</name>
    </ligand>
</feature>
<feature type="binding site" evidence="10">
    <location>
        <position position="124"/>
    </location>
    <ligand>
        <name>Mg(2+)</name>
        <dbReference type="ChEBI" id="CHEBI:18420"/>
        <label>1</label>
        <note>catalytic</note>
    </ligand>
</feature>
<evidence type="ECO:0000256" key="9">
    <source>
        <dbReference type="HAMAP-Rule" id="MF_02095"/>
    </source>
</evidence>
<keyword evidence="7 9" id="KW-0460">Magnesium</keyword>
<dbReference type="InterPro" id="IPR000760">
    <property type="entry name" value="Inositol_monophosphatase-like"/>
</dbReference>
<dbReference type="GO" id="GO:0050427">
    <property type="term" value="P:3'-phosphoadenosine 5'-phosphosulfate metabolic process"/>
    <property type="evidence" value="ECO:0007669"/>
    <property type="project" value="TreeGrafter"/>
</dbReference>
<dbReference type="GO" id="GO:0008441">
    <property type="term" value="F:3'(2'),5'-bisphosphate nucleotidase activity"/>
    <property type="evidence" value="ECO:0007669"/>
    <property type="project" value="UniProtKB-UniRule"/>
</dbReference>
<dbReference type="EC" id="3.1.3.7" evidence="9"/>
<dbReference type="HAMAP" id="MF_02095">
    <property type="entry name" value="CysQ"/>
    <property type="match status" value="1"/>
</dbReference>
<evidence type="ECO:0000256" key="2">
    <source>
        <dbReference type="ARBA" id="ARBA00005289"/>
    </source>
</evidence>
<feature type="binding site" evidence="10">
    <location>
        <position position="125"/>
    </location>
    <ligand>
        <name>Mg(2+)</name>
        <dbReference type="ChEBI" id="CHEBI:18420"/>
        <label>1</label>
        <note>catalytic</note>
    </ligand>
</feature>
<comment type="function">
    <text evidence="9">Converts adenosine-3',5'-bisphosphate (PAP) to AMP.</text>
</comment>
<evidence type="ECO:0000256" key="6">
    <source>
        <dbReference type="ARBA" id="ARBA00022801"/>
    </source>
</evidence>
<organism evidence="11 12">
    <name type="scientific">Legionella norrlandica</name>
    <dbReference type="NCBI Taxonomy" id="1498499"/>
    <lineage>
        <taxon>Bacteria</taxon>
        <taxon>Pseudomonadati</taxon>
        <taxon>Pseudomonadota</taxon>
        <taxon>Gammaproteobacteria</taxon>
        <taxon>Legionellales</taxon>
        <taxon>Legionellaceae</taxon>
        <taxon>Legionella</taxon>
    </lineage>
</organism>
<keyword evidence="12" id="KW-1185">Reference proteome</keyword>
<feature type="binding site" evidence="10">
    <location>
        <position position="65"/>
    </location>
    <ligand>
        <name>Mg(2+)</name>
        <dbReference type="ChEBI" id="CHEBI:18420"/>
        <label>1</label>
        <note>catalytic</note>
    </ligand>
</feature>
<feature type="binding site" evidence="9">
    <location>
        <position position="124"/>
    </location>
    <ligand>
        <name>Mg(2+)</name>
        <dbReference type="ChEBI" id="CHEBI:18420"/>
        <label>1</label>
    </ligand>
</feature>
<feature type="binding site" evidence="10">
    <location>
        <position position="249"/>
    </location>
    <ligand>
        <name>Mg(2+)</name>
        <dbReference type="ChEBI" id="CHEBI:18420"/>
        <label>1</label>
        <note>catalytic</note>
    </ligand>
</feature>
<evidence type="ECO:0000256" key="10">
    <source>
        <dbReference type="PIRSR" id="PIRSR600760-2"/>
    </source>
</evidence>
<dbReference type="CDD" id="cd01638">
    <property type="entry name" value="CysQ"/>
    <property type="match status" value="1"/>
</dbReference>
<protein>
    <recommendedName>
        <fullName evidence="9">3'(2'),5'-bisphosphate nucleotidase CysQ</fullName>
        <ecNumber evidence="9">3.1.3.7</ecNumber>
    </recommendedName>
    <alternativeName>
        <fullName evidence="9">3'(2'),5-bisphosphonucleoside 3'(2')-phosphohydrolase</fullName>
    </alternativeName>
    <alternativeName>
        <fullName evidence="9">3'-phosphoadenosine 5'-phosphate phosphatase</fullName>
        <shortName evidence="9">PAP phosphatase</shortName>
    </alternativeName>
</protein>
<dbReference type="InterPro" id="IPR020583">
    <property type="entry name" value="Inositol_monoP_metal-BS"/>
</dbReference>
<evidence type="ECO:0000313" key="12">
    <source>
        <dbReference type="Proteomes" id="UP000054422"/>
    </source>
</evidence>
<comment type="similarity">
    <text evidence="2 9">Belongs to the inositol monophosphatase superfamily. CysQ family.</text>
</comment>
<comment type="subcellular location">
    <subcellularLocation>
        <location evidence="9">Cell inner membrane</location>
        <topology evidence="9">Peripheral membrane protein</topology>
        <orientation evidence="9">Cytoplasmic side</orientation>
    </subcellularLocation>
</comment>
<feature type="binding site" evidence="10">
    <location>
        <position position="122"/>
    </location>
    <ligand>
        <name>Mg(2+)</name>
        <dbReference type="ChEBI" id="CHEBI:18420"/>
        <label>1</label>
        <note>catalytic</note>
    </ligand>
</feature>
<dbReference type="GO" id="GO:0046854">
    <property type="term" value="P:phosphatidylinositol phosphate biosynthetic process"/>
    <property type="evidence" value="ECO:0007669"/>
    <property type="project" value="InterPro"/>
</dbReference>
<dbReference type="AlphaFoldDB" id="A0A0A2SW95"/>
<evidence type="ECO:0000313" key="11">
    <source>
        <dbReference type="EMBL" id="KGP64006.1"/>
    </source>
</evidence>
<evidence type="ECO:0000256" key="8">
    <source>
        <dbReference type="ARBA" id="ARBA00023136"/>
    </source>
</evidence>
<dbReference type="OrthoDB" id="9785695at2"/>